<reference evidence="8 9" key="1">
    <citation type="submission" date="2020-10" db="EMBL/GenBank/DDBJ databases">
        <title>High quality whole genome sequence of Pseudomonas poae PMA22.</title>
        <authorList>
            <person name="Hernandez J.G."/>
            <person name="Rodriguez P."/>
            <person name="Cuevas C."/>
            <person name="de la Calle F."/>
            <person name="Galan B."/>
            <person name="Garcia J.L."/>
        </authorList>
    </citation>
    <scope>NUCLEOTIDE SEQUENCE [LARGE SCALE GENOMIC DNA]</scope>
    <source>
        <strain evidence="8 9">PMA22</strain>
    </source>
</reference>
<dbReference type="Proteomes" id="UP000594923">
    <property type="component" value="Chromosome"/>
</dbReference>
<comment type="cofactor">
    <cofactor evidence="1">
        <name>Ca(2+)</name>
        <dbReference type="ChEBI" id="CHEBI:29108"/>
    </cofactor>
</comment>
<keyword evidence="4" id="KW-0964">Secreted</keyword>
<dbReference type="InterPro" id="IPR034033">
    <property type="entry name" value="Serralysin-like"/>
</dbReference>
<dbReference type="PRINTS" id="PR00313">
    <property type="entry name" value="CABNDNGRPT"/>
</dbReference>
<evidence type="ECO:0000256" key="3">
    <source>
        <dbReference type="ARBA" id="ARBA00009490"/>
    </source>
</evidence>
<gene>
    <name evidence="8" type="ORF">IMF22_22930</name>
</gene>
<dbReference type="InterPro" id="IPR006026">
    <property type="entry name" value="Peptidase_Metallo"/>
</dbReference>
<dbReference type="InterPro" id="IPR011049">
    <property type="entry name" value="Serralysin-like_metalloprot_C"/>
</dbReference>
<comment type="similarity">
    <text evidence="3">Belongs to the peptidase M10B family.</text>
</comment>
<dbReference type="Pfam" id="PF00353">
    <property type="entry name" value="HemolysinCabind"/>
    <property type="match status" value="1"/>
</dbReference>
<dbReference type="CDD" id="cd04277">
    <property type="entry name" value="ZnMc_serralysin_like"/>
    <property type="match status" value="1"/>
</dbReference>
<evidence type="ECO:0000256" key="6">
    <source>
        <dbReference type="ARBA" id="ARBA00022837"/>
    </source>
</evidence>
<evidence type="ECO:0000313" key="8">
    <source>
        <dbReference type="EMBL" id="QOQ78300.1"/>
    </source>
</evidence>
<feature type="domain" description="Peptidase metallopeptidase" evidence="7">
    <location>
        <begin position="28"/>
        <end position="184"/>
    </location>
</feature>
<keyword evidence="6" id="KW-0106">Calcium</keyword>
<evidence type="ECO:0000256" key="4">
    <source>
        <dbReference type="ARBA" id="ARBA00022525"/>
    </source>
</evidence>
<dbReference type="GO" id="GO:0005615">
    <property type="term" value="C:extracellular space"/>
    <property type="evidence" value="ECO:0007669"/>
    <property type="project" value="InterPro"/>
</dbReference>
<dbReference type="InterPro" id="IPR001343">
    <property type="entry name" value="Hemolysn_Ca-bd"/>
</dbReference>
<dbReference type="SUPFAM" id="SSF51120">
    <property type="entry name" value="beta-Roll"/>
    <property type="match status" value="2"/>
</dbReference>
<evidence type="ECO:0000313" key="9">
    <source>
        <dbReference type="Proteomes" id="UP000594923"/>
    </source>
</evidence>
<evidence type="ECO:0000256" key="5">
    <source>
        <dbReference type="ARBA" id="ARBA00022737"/>
    </source>
</evidence>
<dbReference type="SUPFAM" id="SSF55486">
    <property type="entry name" value="Metalloproteases ('zincins'), catalytic domain"/>
    <property type="match status" value="1"/>
</dbReference>
<dbReference type="GO" id="GO:0008237">
    <property type="term" value="F:metallopeptidase activity"/>
    <property type="evidence" value="ECO:0007669"/>
    <property type="project" value="InterPro"/>
</dbReference>
<dbReference type="InterPro" id="IPR024079">
    <property type="entry name" value="MetalloPept_cat_dom_sf"/>
</dbReference>
<evidence type="ECO:0000259" key="7">
    <source>
        <dbReference type="SMART" id="SM00235"/>
    </source>
</evidence>
<comment type="subcellular location">
    <subcellularLocation>
        <location evidence="2">Secreted</location>
    </subcellularLocation>
</comment>
<dbReference type="SMART" id="SM00235">
    <property type="entry name" value="ZnMc"/>
    <property type="match status" value="1"/>
</dbReference>
<accession>A0A7M1KSZ4</accession>
<proteinExistence type="inferred from homology"/>
<dbReference type="GO" id="GO:0006508">
    <property type="term" value="P:proteolysis"/>
    <property type="evidence" value="ECO:0007669"/>
    <property type="project" value="InterPro"/>
</dbReference>
<dbReference type="Gene3D" id="3.40.390.10">
    <property type="entry name" value="Collagenase (Catalytic Domain)"/>
    <property type="match status" value="1"/>
</dbReference>
<organism evidence="8 9">
    <name type="scientific">Pseudomonas poae</name>
    <dbReference type="NCBI Taxonomy" id="200451"/>
    <lineage>
        <taxon>Bacteria</taxon>
        <taxon>Pseudomonadati</taxon>
        <taxon>Pseudomonadota</taxon>
        <taxon>Gammaproteobacteria</taxon>
        <taxon>Pseudomonadales</taxon>
        <taxon>Pseudomonadaceae</taxon>
        <taxon>Pseudomonas</taxon>
    </lineage>
</organism>
<dbReference type="AlphaFoldDB" id="A0A7M1KSZ4"/>
<dbReference type="GO" id="GO:0005509">
    <property type="term" value="F:calcium ion binding"/>
    <property type="evidence" value="ECO:0007669"/>
    <property type="project" value="InterPro"/>
</dbReference>
<protein>
    <submittedName>
        <fullName evidence="8">M10 family metallopeptidase</fullName>
    </submittedName>
</protein>
<keyword evidence="5" id="KW-0677">Repeat</keyword>
<name>A0A7M1KSZ4_9PSED</name>
<dbReference type="Pfam" id="PF08548">
    <property type="entry name" value="Peptidase_M10_C"/>
    <property type="match status" value="2"/>
</dbReference>
<evidence type="ECO:0000256" key="2">
    <source>
        <dbReference type="ARBA" id="ARBA00004613"/>
    </source>
</evidence>
<evidence type="ECO:0000256" key="1">
    <source>
        <dbReference type="ARBA" id="ARBA00001913"/>
    </source>
</evidence>
<dbReference type="EMBL" id="CP063073">
    <property type="protein sequence ID" value="QOQ78300.1"/>
    <property type="molecule type" value="Genomic_DNA"/>
</dbReference>
<sequence length="527" mass="57594">MRADDPYLNRANRQSFDKQRAIEQLTRQTTTWQDSNRNNKTEISYYFKNEGGMGFNEYQKQEARRSIQSWGDVANLAFKENGGAAEGQLTFKIFNGINVADGAYPYSRYNGGVGGETRYNQRHVTRPTMTHEIGHALGLSHPGAYDGRPDDTKRVYAQDSKAHSVMSYYNAQSSGKNATYDVVAPMMDDISTIQHKYGANYQTRRENNTYGFNSNTGRDYYSLNSNHDMAAFCIWDGAGNDTLDVSGYYNNQVINLRAGSFSDVGNGQGNVSIARGVTIENAIGGAGHDALIGNDENNRLTGGGGADRLRGGRGADSFVYNRASDSTPQNPDEIMDFTSGSDKIDVTGALRSADLSSLSVVRAWSGKAGEALLTYDERSGMGSVAIDLNGNGRADLFIKTHGQVRPSDLAPHSAAKVRTRETSGVGTAVAKPPFIFDSARDSTYSNARLLTDFTSGIDSIDLRGVEKEANTRLKLVEAFTGRIGDTIVKYNPQSGRYFIAIDLTGNRTTDFLVKSTQLISPKDIMVH</sequence>
<dbReference type="InterPro" id="IPR013858">
    <property type="entry name" value="Peptidase_M10B_C"/>
</dbReference>
<dbReference type="GO" id="GO:0008270">
    <property type="term" value="F:zinc ion binding"/>
    <property type="evidence" value="ECO:0007669"/>
    <property type="project" value="InterPro"/>
</dbReference>
<dbReference type="Gene3D" id="2.150.10.10">
    <property type="entry name" value="Serralysin-like metalloprotease, C-terminal"/>
    <property type="match status" value="2"/>
</dbReference>